<feature type="region of interest" description="Disordered" evidence="1">
    <location>
        <begin position="1"/>
        <end position="89"/>
    </location>
</feature>
<dbReference type="EnsemblProtists" id="Phyra73767">
    <property type="protein sequence ID" value="Phyra73767"/>
    <property type="gene ID" value="Phyra73767"/>
</dbReference>
<reference evidence="3" key="2">
    <citation type="submission" date="2015-06" db="UniProtKB">
        <authorList>
            <consortium name="EnsemblProtists"/>
        </authorList>
    </citation>
    <scope>IDENTIFICATION</scope>
    <source>
        <strain evidence="3">Pr102</strain>
    </source>
</reference>
<proteinExistence type="predicted"/>
<dbReference type="eggNOG" id="ENOG502RCRR">
    <property type="taxonomic scope" value="Eukaryota"/>
</dbReference>
<evidence type="ECO:0000313" key="3">
    <source>
        <dbReference type="EnsemblProtists" id="Phyra73767"/>
    </source>
</evidence>
<dbReference type="OMA" id="NTAAPEC"/>
<protein>
    <submittedName>
        <fullName evidence="3">Uncharacterized protein</fullName>
    </submittedName>
</protein>
<organism evidence="3 4">
    <name type="scientific">Phytophthora ramorum</name>
    <name type="common">Sudden oak death agent</name>
    <dbReference type="NCBI Taxonomy" id="164328"/>
    <lineage>
        <taxon>Eukaryota</taxon>
        <taxon>Sar</taxon>
        <taxon>Stramenopiles</taxon>
        <taxon>Oomycota</taxon>
        <taxon>Peronosporomycetes</taxon>
        <taxon>Peronosporales</taxon>
        <taxon>Peronosporaceae</taxon>
        <taxon>Phytophthora</taxon>
    </lineage>
</organism>
<name>H3GDV5_PHYRM</name>
<dbReference type="EMBL" id="DS566001">
    <property type="status" value="NOT_ANNOTATED_CDS"/>
    <property type="molecule type" value="Genomic_DNA"/>
</dbReference>
<evidence type="ECO:0000256" key="2">
    <source>
        <dbReference type="SAM" id="Phobius"/>
    </source>
</evidence>
<dbReference type="VEuPathDB" id="FungiDB:KRP23_4299"/>
<dbReference type="AlphaFoldDB" id="H3GDV5"/>
<feature type="compositionally biased region" description="Polar residues" evidence="1">
    <location>
        <begin position="52"/>
        <end position="66"/>
    </location>
</feature>
<feature type="transmembrane region" description="Helical" evidence="2">
    <location>
        <begin position="268"/>
        <end position="287"/>
    </location>
</feature>
<keyword evidence="2" id="KW-1133">Transmembrane helix</keyword>
<accession>H3GDV5</accession>
<feature type="compositionally biased region" description="Low complexity" evidence="1">
    <location>
        <begin position="1"/>
        <end position="16"/>
    </location>
</feature>
<evidence type="ECO:0000313" key="4">
    <source>
        <dbReference type="Proteomes" id="UP000005238"/>
    </source>
</evidence>
<keyword evidence="4" id="KW-1185">Reference proteome</keyword>
<reference evidence="4" key="1">
    <citation type="journal article" date="2006" name="Science">
        <title>Phytophthora genome sequences uncover evolutionary origins and mechanisms of pathogenesis.</title>
        <authorList>
            <person name="Tyler B.M."/>
            <person name="Tripathy S."/>
            <person name="Zhang X."/>
            <person name="Dehal P."/>
            <person name="Jiang R.H."/>
            <person name="Aerts A."/>
            <person name="Arredondo F.D."/>
            <person name="Baxter L."/>
            <person name="Bensasson D."/>
            <person name="Beynon J.L."/>
            <person name="Chapman J."/>
            <person name="Damasceno C.M."/>
            <person name="Dorrance A.E."/>
            <person name="Dou D."/>
            <person name="Dickerman A.W."/>
            <person name="Dubchak I.L."/>
            <person name="Garbelotto M."/>
            <person name="Gijzen M."/>
            <person name="Gordon S.G."/>
            <person name="Govers F."/>
            <person name="Grunwald N.J."/>
            <person name="Huang W."/>
            <person name="Ivors K.L."/>
            <person name="Jones R.W."/>
            <person name="Kamoun S."/>
            <person name="Krampis K."/>
            <person name="Lamour K.H."/>
            <person name="Lee M.K."/>
            <person name="McDonald W.H."/>
            <person name="Medina M."/>
            <person name="Meijer H.J."/>
            <person name="Nordberg E.K."/>
            <person name="Maclean D.J."/>
            <person name="Ospina-Giraldo M.D."/>
            <person name="Morris P.F."/>
            <person name="Phuntumart V."/>
            <person name="Putnam N.H."/>
            <person name="Rash S."/>
            <person name="Rose J.K."/>
            <person name="Sakihama Y."/>
            <person name="Salamov A.A."/>
            <person name="Savidor A."/>
            <person name="Scheuring C.F."/>
            <person name="Smith B.M."/>
            <person name="Sobral B.W."/>
            <person name="Terry A."/>
            <person name="Torto-Alalibo T.A."/>
            <person name="Win J."/>
            <person name="Xu Z."/>
            <person name="Zhang H."/>
            <person name="Grigoriev I.V."/>
            <person name="Rokhsar D.S."/>
            <person name="Boore J.L."/>
        </authorList>
    </citation>
    <scope>NUCLEOTIDE SEQUENCE [LARGE SCALE GENOMIC DNA]</scope>
    <source>
        <strain evidence="4">Pr102</strain>
    </source>
</reference>
<keyword evidence="2" id="KW-0472">Membrane</keyword>
<sequence length="327" mass="35684">MNISELAWASSEASSSQLRGAGGRSPNATEAPVQVQAALPTFTLAKPPKHPATNSTKKGPSATTTDYAVVPDKDRKRPNRLSATQKQFRRDNEAYESRVLNLTLDINHLRQEILHLMSCRDLQVTRLLLEREERESNALRVADSILFGVEEGRGVPSLCTSSPTYNGCSFSGTLLGQTGSVPPLGVYEFTLLLDKPTCHHSSGVSTATQVLSFVEENTGTDTDEAADIRRMCGEPGGCVIESVGDLAGRLSREVLISMFPPLARDRMLMARLVGLSITCSARLLLFFDSRQRLVRQIAQTDIFEVLNAVQQARPAELATILSRDARS</sequence>
<dbReference type="InParanoid" id="H3GDV5"/>
<keyword evidence="2" id="KW-0812">Transmembrane</keyword>
<evidence type="ECO:0000256" key="1">
    <source>
        <dbReference type="SAM" id="MobiDB-lite"/>
    </source>
</evidence>
<dbReference type="Proteomes" id="UP000005238">
    <property type="component" value="Unassembled WGS sequence"/>
</dbReference>
<dbReference type="HOGENOM" id="CLU_078393_0_0_1"/>
<dbReference type="VEuPathDB" id="FungiDB:KRP22_2460"/>